<feature type="domain" description="Electron transfer flavoprotein alpha/beta-subunit N-terminal" evidence="3">
    <location>
        <begin position="6"/>
        <end position="199"/>
    </location>
</feature>
<dbReference type="SMART" id="SM00893">
    <property type="entry name" value="ETF"/>
    <property type="match status" value="1"/>
</dbReference>
<evidence type="ECO:0000313" key="5">
    <source>
        <dbReference type="Proteomes" id="UP000245080"/>
    </source>
</evidence>
<dbReference type="GO" id="GO:0033539">
    <property type="term" value="P:fatty acid beta-oxidation using acyl-CoA dehydrogenase"/>
    <property type="evidence" value="ECO:0007669"/>
    <property type="project" value="TreeGrafter"/>
</dbReference>
<sequence>MTNESIWVYIQLNQDKIEPTSLQLLTKAKQIAEDKPVWAILLEPTTLTAEATIQQYGPDNILRLRDDRFAAATDEELADALEQVVTQYNPNSFLFPATTAGRSLAPRLQAKLQTGLTADCLDLAFDGDTLVQVKPTYGDNIMCDIICPDRRPQMATVRPNIFKAVRVPNSQTEVVSATFTFHPETTMTILNTTRLISQTASLSDAQTVIALGRGANQPKTIELARQLAAKMGGVVGVTRPLTDDPQFTHDQQIGQSGQTVAPDLLINLGISGAVQYTVGIQNANRIVSVNTDATAPIFADSDYGYVGDATEFLEGLLAQVK</sequence>
<dbReference type="AlphaFoldDB" id="A0A2V1N2I1"/>
<dbReference type="Pfam" id="PF00766">
    <property type="entry name" value="ETF_alpha"/>
    <property type="match status" value="1"/>
</dbReference>
<gene>
    <name evidence="4" type="ORF">DCM90_05420</name>
</gene>
<keyword evidence="2" id="KW-0274">FAD</keyword>
<protein>
    <submittedName>
        <fullName evidence="4">Electron transfer flavoprotein subunit alpha/FixB family protein</fullName>
    </submittedName>
</protein>
<dbReference type="Gene3D" id="3.40.50.1220">
    <property type="entry name" value="TPP-binding domain"/>
    <property type="match status" value="1"/>
</dbReference>
<dbReference type="SUPFAM" id="SSF52467">
    <property type="entry name" value="DHS-like NAD/FAD-binding domain"/>
    <property type="match status" value="1"/>
</dbReference>
<organism evidence="4 5">
    <name type="scientific">Levilactobacillus bambusae</name>
    <dbReference type="NCBI Taxonomy" id="2024736"/>
    <lineage>
        <taxon>Bacteria</taxon>
        <taxon>Bacillati</taxon>
        <taxon>Bacillota</taxon>
        <taxon>Bacilli</taxon>
        <taxon>Lactobacillales</taxon>
        <taxon>Lactobacillaceae</taxon>
        <taxon>Levilactobacillus</taxon>
    </lineage>
</organism>
<feature type="binding site" evidence="2">
    <location>
        <position position="290"/>
    </location>
    <ligand>
        <name>FAD</name>
        <dbReference type="ChEBI" id="CHEBI:57692"/>
    </ligand>
</feature>
<evidence type="ECO:0000313" key="4">
    <source>
        <dbReference type="EMBL" id="PWG00370.1"/>
    </source>
</evidence>
<dbReference type="InterPro" id="IPR001308">
    <property type="entry name" value="ETF_a/FixB"/>
</dbReference>
<keyword evidence="5" id="KW-1185">Reference proteome</keyword>
<dbReference type="SUPFAM" id="SSF52402">
    <property type="entry name" value="Adenine nucleotide alpha hydrolases-like"/>
    <property type="match status" value="1"/>
</dbReference>
<feature type="binding site" evidence="2">
    <location>
        <begin position="252"/>
        <end position="256"/>
    </location>
    <ligand>
        <name>FAD</name>
        <dbReference type="ChEBI" id="CHEBI:57692"/>
    </ligand>
</feature>
<dbReference type="Gene3D" id="3.40.50.620">
    <property type="entry name" value="HUPs"/>
    <property type="match status" value="1"/>
</dbReference>
<proteinExistence type="inferred from homology"/>
<keyword evidence="2" id="KW-0285">Flavoprotein</keyword>
<dbReference type="Proteomes" id="UP000245080">
    <property type="component" value="Unassembled WGS sequence"/>
</dbReference>
<evidence type="ECO:0000256" key="1">
    <source>
        <dbReference type="ARBA" id="ARBA00005817"/>
    </source>
</evidence>
<dbReference type="PANTHER" id="PTHR43153">
    <property type="entry name" value="ELECTRON TRANSFER FLAVOPROTEIN ALPHA"/>
    <property type="match status" value="1"/>
</dbReference>
<dbReference type="CDD" id="cd01715">
    <property type="entry name" value="ETF_alpha"/>
    <property type="match status" value="1"/>
</dbReference>
<dbReference type="GO" id="GO:0050660">
    <property type="term" value="F:flavin adenine dinucleotide binding"/>
    <property type="evidence" value="ECO:0007669"/>
    <property type="project" value="InterPro"/>
</dbReference>
<dbReference type="EMBL" id="QCXQ01000002">
    <property type="protein sequence ID" value="PWG00370.1"/>
    <property type="molecule type" value="Genomic_DNA"/>
</dbReference>
<comment type="similarity">
    <text evidence="1">Belongs to the ETF alpha-subunit/FixB family.</text>
</comment>
<feature type="binding site" evidence="2">
    <location>
        <position position="213"/>
    </location>
    <ligand>
        <name>FAD</name>
        <dbReference type="ChEBI" id="CHEBI:57692"/>
    </ligand>
</feature>
<dbReference type="InterPro" id="IPR014731">
    <property type="entry name" value="ETF_asu_C"/>
</dbReference>
<dbReference type="RefSeq" id="WP_109250317.1">
    <property type="nucleotide sequence ID" value="NZ_QCXQ01000002.1"/>
</dbReference>
<comment type="caution">
    <text evidence="4">The sequence shown here is derived from an EMBL/GenBank/DDBJ whole genome shotgun (WGS) entry which is preliminary data.</text>
</comment>
<dbReference type="InterPro" id="IPR033947">
    <property type="entry name" value="ETF_alpha_N"/>
</dbReference>
<dbReference type="GO" id="GO:0009055">
    <property type="term" value="F:electron transfer activity"/>
    <property type="evidence" value="ECO:0007669"/>
    <property type="project" value="InterPro"/>
</dbReference>
<dbReference type="InterPro" id="IPR029035">
    <property type="entry name" value="DHS-like_NAD/FAD-binding_dom"/>
</dbReference>
<comment type="cofactor">
    <cofactor evidence="2">
        <name>FAD</name>
        <dbReference type="ChEBI" id="CHEBI:57692"/>
    </cofactor>
    <text evidence="2">Binds 1 FAD per dimer.</text>
</comment>
<accession>A0A2V1N2I1</accession>
<reference evidence="4 5" key="1">
    <citation type="journal article" date="2018" name="Int. J. Syst. Evol. Microbiol.">
        <title>Lactobacillus bambusae sp. nov., isolated from a traditional fermented Ma-bamboo shoots of Taiwan.</title>
        <authorList>
            <person name="Wang L.-T."/>
        </authorList>
    </citation>
    <scope>NUCLEOTIDE SEQUENCE [LARGE SCALE GENOMIC DNA]</scope>
    <source>
        <strain evidence="4 5">BS-W1</strain>
    </source>
</reference>
<dbReference type="PANTHER" id="PTHR43153:SF1">
    <property type="entry name" value="ELECTRON TRANSFER FLAVOPROTEIN SUBUNIT ALPHA, MITOCHONDRIAL"/>
    <property type="match status" value="1"/>
</dbReference>
<evidence type="ECO:0000259" key="3">
    <source>
        <dbReference type="SMART" id="SM00893"/>
    </source>
</evidence>
<dbReference type="InterPro" id="IPR014730">
    <property type="entry name" value="ETF_a/b_N"/>
</dbReference>
<dbReference type="PIRSF" id="PIRSF000089">
    <property type="entry name" value="Electra_flavoP_a"/>
    <property type="match status" value="1"/>
</dbReference>
<feature type="binding site" evidence="2">
    <location>
        <begin position="238"/>
        <end position="239"/>
    </location>
    <ligand>
        <name>FAD</name>
        <dbReference type="ChEBI" id="CHEBI:57692"/>
    </ligand>
</feature>
<evidence type="ECO:0000256" key="2">
    <source>
        <dbReference type="PIRSR" id="PIRSR000089-1"/>
    </source>
</evidence>
<dbReference type="InterPro" id="IPR014729">
    <property type="entry name" value="Rossmann-like_a/b/a_fold"/>
</dbReference>
<dbReference type="OrthoDB" id="9770286at2"/>
<name>A0A2V1N2I1_9LACO</name>
<dbReference type="Pfam" id="PF01012">
    <property type="entry name" value="ETF"/>
    <property type="match status" value="1"/>
</dbReference>